<evidence type="ECO:0000256" key="2">
    <source>
        <dbReference type="ARBA" id="ARBA00005001"/>
    </source>
</evidence>
<comment type="similarity">
    <text evidence="3">Belongs to the OpgD/OpgG family.</text>
</comment>
<keyword evidence="4" id="KW-0732">Signal</keyword>
<reference evidence="8" key="1">
    <citation type="submission" date="2018-11" db="EMBL/GenBank/DDBJ databases">
        <title>Shewanella sp. M2.</title>
        <authorList>
            <person name="Hwang Y.J."/>
            <person name="Hwang C.Y."/>
        </authorList>
    </citation>
    <scope>NUCLEOTIDE SEQUENCE [LARGE SCALE GENOMIC DNA]</scope>
    <source>
        <strain evidence="8">LMG 19866</strain>
    </source>
</reference>
<keyword evidence="8" id="KW-1185">Reference proteome</keyword>
<evidence type="ECO:0000313" key="8">
    <source>
        <dbReference type="Proteomes" id="UP000278035"/>
    </source>
</evidence>
<proteinExistence type="inferred from homology"/>
<evidence type="ECO:0000256" key="3">
    <source>
        <dbReference type="ARBA" id="ARBA00009284"/>
    </source>
</evidence>
<dbReference type="EMBL" id="CP034015">
    <property type="protein sequence ID" value="AZG73917.1"/>
    <property type="molecule type" value="Genomic_DNA"/>
</dbReference>
<comment type="subcellular location">
    <subcellularLocation>
        <location evidence="1">Periplasm</location>
    </subcellularLocation>
</comment>
<dbReference type="RefSeq" id="WP_124731447.1">
    <property type="nucleotide sequence ID" value="NZ_CBCSKC010000012.1"/>
</dbReference>
<dbReference type="KEGG" id="slj:EGC82_14815"/>
<dbReference type="GO" id="GO:0030246">
    <property type="term" value="F:carbohydrate binding"/>
    <property type="evidence" value="ECO:0007669"/>
    <property type="project" value="InterPro"/>
</dbReference>
<evidence type="ECO:0000313" key="7">
    <source>
        <dbReference type="EMBL" id="AZG73917.1"/>
    </source>
</evidence>
<feature type="domain" description="Glucan biosynthesis periplasmic MdoG C-terminal" evidence="6">
    <location>
        <begin position="56"/>
        <end position="523"/>
    </location>
</feature>
<dbReference type="InterPro" id="IPR014756">
    <property type="entry name" value="Ig_E-set"/>
</dbReference>
<name>A0A3G8LWK0_9GAMM</name>
<dbReference type="Pfam" id="PF04349">
    <property type="entry name" value="MdoG"/>
    <property type="match status" value="1"/>
</dbReference>
<evidence type="ECO:0000256" key="4">
    <source>
        <dbReference type="ARBA" id="ARBA00022729"/>
    </source>
</evidence>
<dbReference type="FunFam" id="2.70.98.10:FF:000001">
    <property type="entry name" value="Glucans biosynthesis protein G"/>
    <property type="match status" value="1"/>
</dbReference>
<dbReference type="OrthoDB" id="335750at2"/>
<dbReference type="InterPro" id="IPR014438">
    <property type="entry name" value="Glucan_biosyn_MdoG/MdoD"/>
</dbReference>
<dbReference type="InterPro" id="IPR007444">
    <property type="entry name" value="Glucan_biosyn_MdoG_C"/>
</dbReference>
<dbReference type="PANTHER" id="PTHR30504:SF2">
    <property type="entry name" value="GLUCANS BIOSYNTHESIS PROTEIN G"/>
    <property type="match status" value="1"/>
</dbReference>
<dbReference type="SUPFAM" id="SSF81296">
    <property type="entry name" value="E set domains"/>
    <property type="match status" value="1"/>
</dbReference>
<organism evidence="7 8">
    <name type="scientific">Shewanella livingstonensis</name>
    <dbReference type="NCBI Taxonomy" id="150120"/>
    <lineage>
        <taxon>Bacteria</taxon>
        <taxon>Pseudomonadati</taxon>
        <taxon>Pseudomonadota</taxon>
        <taxon>Gammaproteobacteria</taxon>
        <taxon>Alteromonadales</taxon>
        <taxon>Shewanellaceae</taxon>
        <taxon>Shewanella</taxon>
    </lineage>
</organism>
<keyword evidence="5" id="KW-0574">Periplasm</keyword>
<evidence type="ECO:0000256" key="5">
    <source>
        <dbReference type="ARBA" id="ARBA00022764"/>
    </source>
</evidence>
<dbReference type="PIRSF" id="PIRSF006281">
    <property type="entry name" value="MdoG"/>
    <property type="match status" value="1"/>
</dbReference>
<gene>
    <name evidence="7" type="ORF">EGC82_14815</name>
</gene>
<dbReference type="InterPro" id="IPR011013">
    <property type="entry name" value="Gal_mutarotase_sf_dom"/>
</dbReference>
<protein>
    <submittedName>
        <fullName evidence="7">Glucan biosynthesis protein G</fullName>
    </submittedName>
</protein>
<evidence type="ECO:0000256" key="1">
    <source>
        <dbReference type="ARBA" id="ARBA00004418"/>
    </source>
</evidence>
<dbReference type="GO" id="GO:0003824">
    <property type="term" value="F:catalytic activity"/>
    <property type="evidence" value="ECO:0007669"/>
    <property type="project" value="InterPro"/>
</dbReference>
<comment type="pathway">
    <text evidence="2">Glycan metabolism; osmoregulated periplasmic glucan (OPG) biosynthesis.</text>
</comment>
<dbReference type="GO" id="GO:0051274">
    <property type="term" value="P:beta-glucan biosynthetic process"/>
    <property type="evidence" value="ECO:0007669"/>
    <property type="project" value="TreeGrafter"/>
</dbReference>
<dbReference type="AlphaFoldDB" id="A0A3G8LWK0"/>
<accession>A0A3G8LWK0</accession>
<dbReference type="PANTHER" id="PTHR30504">
    <property type="entry name" value="GLUCANS BIOSYNTHESIS PROTEIN"/>
    <property type="match status" value="1"/>
</dbReference>
<sequence>MLRTFTMLCYSPVKQKLDARLSVKGLLNLMVSLLLVSWTNVLYAQTTAPHTDVKAFSNDTVVEVARKLSLKPFVEPKQAPEALTKIDYSTYRQINFQQDAAIWGNAPTPFSIQLFAPGYIYKQLVDIDVVENGKSFPVNVSESSFKVPNESIGKILEQVGKYAGFRLHYPINRDDYKDEFLVFQGASYFRGVSKGQAYGLSTRGLAINVADPKGEEYPLFKKFWIERPSSHQKAIVVHALLDSVSVTGAYRFAIYPGDPTRMGVDVKLFPRQDVKNVGLAPLTSMFMHGGIDRADTADYRPAVHDSEGLLMEKGNGEKIWRPLNNPRGLQVSSFMDENPKGFGLMQPHRKLDYYQDLEANYHLRPSAWVEPTGDWGKGRVELVEIPSDSEANDNIVAYWKPDQGLKKGQLFTYSYQLTWVDQIPKTEGKVKVVRTAGGRKLSTDKNEIVIDYSHINAHDVSHIRVDASISSGAILESRIESNPSVDGARVFITFDPQDAEVAELRVQLSNKDKPLGMTWLYRFTAEDWPL</sequence>
<evidence type="ECO:0000259" key="6">
    <source>
        <dbReference type="Pfam" id="PF04349"/>
    </source>
</evidence>
<dbReference type="Proteomes" id="UP000278035">
    <property type="component" value="Chromosome"/>
</dbReference>
<dbReference type="SUPFAM" id="SSF74650">
    <property type="entry name" value="Galactose mutarotase-like"/>
    <property type="match status" value="1"/>
</dbReference>
<dbReference type="Gene3D" id="2.70.98.10">
    <property type="match status" value="1"/>
</dbReference>
<dbReference type="GO" id="GO:0030288">
    <property type="term" value="C:outer membrane-bounded periplasmic space"/>
    <property type="evidence" value="ECO:0007669"/>
    <property type="project" value="TreeGrafter"/>
</dbReference>
<dbReference type="InterPro" id="IPR014718">
    <property type="entry name" value="GH-type_carb-bd"/>
</dbReference>